<keyword evidence="2" id="KW-1185">Reference proteome</keyword>
<evidence type="ECO:0000313" key="2">
    <source>
        <dbReference type="Proteomes" id="UP001500571"/>
    </source>
</evidence>
<dbReference type="InterPro" id="IPR015057">
    <property type="entry name" value="Rv2632c-like"/>
</dbReference>
<dbReference type="Pfam" id="PF08962">
    <property type="entry name" value="Rv2632c-like"/>
    <property type="match status" value="1"/>
</dbReference>
<dbReference type="EMBL" id="BAAAPB010000008">
    <property type="protein sequence ID" value="GAA1977412.1"/>
    <property type="molecule type" value="Genomic_DNA"/>
</dbReference>
<evidence type="ECO:0000313" key="1">
    <source>
        <dbReference type="EMBL" id="GAA1977412.1"/>
    </source>
</evidence>
<dbReference type="SUPFAM" id="SSF143212">
    <property type="entry name" value="Rv2632c-like"/>
    <property type="match status" value="1"/>
</dbReference>
<gene>
    <name evidence="1" type="ORF">GCM10009798_43280</name>
</gene>
<dbReference type="Proteomes" id="UP001500571">
    <property type="component" value="Unassembled WGS sequence"/>
</dbReference>
<dbReference type="Gene3D" id="3.30.160.240">
    <property type="entry name" value="Rv1738"/>
    <property type="match status" value="1"/>
</dbReference>
<protein>
    <recommendedName>
        <fullName evidence="3">DUF1876 domain-containing protein</fullName>
    </recommendedName>
</protein>
<proteinExistence type="predicted"/>
<organism evidence="1 2">
    <name type="scientific">Nocardioides panacihumi</name>
    <dbReference type="NCBI Taxonomy" id="400774"/>
    <lineage>
        <taxon>Bacteria</taxon>
        <taxon>Bacillati</taxon>
        <taxon>Actinomycetota</taxon>
        <taxon>Actinomycetes</taxon>
        <taxon>Propionibacteriales</taxon>
        <taxon>Nocardioidaceae</taxon>
        <taxon>Nocardioides</taxon>
    </lineage>
</organism>
<dbReference type="RefSeq" id="WP_344048580.1">
    <property type="nucleotide sequence ID" value="NZ_BAAAPB010000008.1"/>
</dbReference>
<evidence type="ECO:0008006" key="3">
    <source>
        <dbReference type="Google" id="ProtNLM"/>
    </source>
</evidence>
<reference evidence="1 2" key="1">
    <citation type="journal article" date="2019" name="Int. J. Syst. Evol. Microbiol.">
        <title>The Global Catalogue of Microorganisms (GCM) 10K type strain sequencing project: providing services to taxonomists for standard genome sequencing and annotation.</title>
        <authorList>
            <consortium name="The Broad Institute Genomics Platform"/>
            <consortium name="The Broad Institute Genome Sequencing Center for Infectious Disease"/>
            <person name="Wu L."/>
            <person name="Ma J."/>
        </authorList>
    </citation>
    <scope>NUCLEOTIDE SEQUENCE [LARGE SCALE GENOMIC DNA]</scope>
    <source>
        <strain evidence="1 2">JCM 15309</strain>
    </source>
</reference>
<accession>A0ABN2RYV2</accession>
<sequence length="95" mass="10265">MREKTWRVSIYLSEGEVCSPVEAVFTADDGRMLRETVTARARRRPGKRYEPCIENGLAVALALSAISDALFADTIESVLCAAPAPAPDRVVAAVD</sequence>
<name>A0ABN2RYV2_9ACTN</name>
<dbReference type="InterPro" id="IPR038070">
    <property type="entry name" value="Rv2632c-like_sf"/>
</dbReference>
<comment type="caution">
    <text evidence="1">The sequence shown here is derived from an EMBL/GenBank/DDBJ whole genome shotgun (WGS) entry which is preliminary data.</text>
</comment>